<evidence type="ECO:0000256" key="4">
    <source>
        <dbReference type="ARBA" id="ARBA00022741"/>
    </source>
</evidence>
<accession>A0A7S0RS72</accession>
<dbReference type="GO" id="GO:0005524">
    <property type="term" value="F:ATP binding"/>
    <property type="evidence" value="ECO:0007669"/>
    <property type="project" value="UniProtKB-KW"/>
</dbReference>
<evidence type="ECO:0000256" key="1">
    <source>
        <dbReference type="ARBA" id="ARBA00004141"/>
    </source>
</evidence>
<dbReference type="PANTHER" id="PTHR48041:SF91">
    <property type="entry name" value="ABC TRANSPORTER G FAMILY MEMBER 28"/>
    <property type="match status" value="1"/>
</dbReference>
<dbReference type="InterPro" id="IPR027417">
    <property type="entry name" value="P-loop_NTPase"/>
</dbReference>
<keyword evidence="4" id="KW-0547">Nucleotide-binding</keyword>
<name>A0A7S0RS72_9CHLO</name>
<dbReference type="InterPro" id="IPR003439">
    <property type="entry name" value="ABC_transporter-like_ATP-bd"/>
</dbReference>
<dbReference type="Gene3D" id="3.40.50.300">
    <property type="entry name" value="P-loop containing nucleotide triphosphate hydrolases"/>
    <property type="match status" value="1"/>
</dbReference>
<dbReference type="CDD" id="cd03213">
    <property type="entry name" value="ABCG_EPDR"/>
    <property type="match status" value="1"/>
</dbReference>
<feature type="transmembrane region" description="Helical" evidence="8">
    <location>
        <begin position="503"/>
        <end position="522"/>
    </location>
</feature>
<evidence type="ECO:0000256" key="6">
    <source>
        <dbReference type="ARBA" id="ARBA00022989"/>
    </source>
</evidence>
<evidence type="ECO:0000256" key="7">
    <source>
        <dbReference type="ARBA" id="ARBA00023136"/>
    </source>
</evidence>
<dbReference type="PROSITE" id="PS50893">
    <property type="entry name" value="ABC_TRANSPORTER_2"/>
    <property type="match status" value="1"/>
</dbReference>
<gene>
    <name evidence="10" type="ORF">POBO1169_LOCUS17418</name>
</gene>
<dbReference type="InterPro" id="IPR003593">
    <property type="entry name" value="AAA+_ATPase"/>
</dbReference>
<protein>
    <recommendedName>
        <fullName evidence="9">ABC transporter domain-containing protein</fullName>
    </recommendedName>
</protein>
<evidence type="ECO:0000256" key="5">
    <source>
        <dbReference type="ARBA" id="ARBA00022840"/>
    </source>
</evidence>
<dbReference type="GO" id="GO:0016020">
    <property type="term" value="C:membrane"/>
    <property type="evidence" value="ECO:0007669"/>
    <property type="project" value="UniProtKB-SubCell"/>
</dbReference>
<dbReference type="GO" id="GO:0016887">
    <property type="term" value="F:ATP hydrolysis activity"/>
    <property type="evidence" value="ECO:0007669"/>
    <property type="project" value="InterPro"/>
</dbReference>
<dbReference type="EMBL" id="HBFA01034760">
    <property type="protein sequence ID" value="CAD8685795.1"/>
    <property type="molecule type" value="Transcribed_RNA"/>
</dbReference>
<evidence type="ECO:0000256" key="2">
    <source>
        <dbReference type="ARBA" id="ARBA00022448"/>
    </source>
</evidence>
<comment type="subcellular location">
    <subcellularLocation>
        <location evidence="1">Membrane</location>
        <topology evidence="1">Multi-pass membrane protein</topology>
    </subcellularLocation>
</comment>
<sequence>MELDDKSPPTPIKSGKTVAFSNLSYSVTDNQKTTKEPKILLQGLNGVFYPGEMTALMGASGAGKTTLLDVLAGRKTVGTLKGEILLGSSKPTRNQLRHEMGYVEQFDTLVPTLTVQEMLMYTAELKRPMSESLAVKTDIVGHVVKELGLKDVKDTLIGNSLARGVSGGQAKRVNIGLGMLTEPRVLFLDEPTTGLDSATADDVMQLVQTLATKGRTVVCTIHSPSSQVFRCFSKLYLLHLGRCVFFGDPHKQAVPYFESLGYPYLMGDSISDYVVFTTGGGTKGNSGFDFESAYEASPMAEEAKKSFEAVATRMLKEEEVVLESSDSDASQRPFSIGRFLHELRVLLKYRSWSNYKDGQYIGQRLGDKVLFSLILMSLYWGQGGETNVPSMYNTSALLLLLTVLPSYGAAAYVPSLVMERPLFFRERNDGCFYTVSYLIAKAIEEAIISTVFSAYFITVLYFTVDLQGSWFTLLVTFYLTLQCGIMLGYTCGAALPNMETANAVLPTYVTTCLFFMGFFIIIDDVPDGWRWYTNIVHMRYAFQAMMINNYENNENVFLEDKLVLNYYGMDNEGSAWENIAVLFAFYVFFVILAYFALAKLSHVKR</sequence>
<evidence type="ECO:0000313" key="10">
    <source>
        <dbReference type="EMBL" id="CAD8685795.1"/>
    </source>
</evidence>
<evidence type="ECO:0000259" key="9">
    <source>
        <dbReference type="PROSITE" id="PS50893"/>
    </source>
</evidence>
<dbReference type="InterPro" id="IPR017871">
    <property type="entry name" value="ABC_transporter-like_CS"/>
</dbReference>
<evidence type="ECO:0000256" key="3">
    <source>
        <dbReference type="ARBA" id="ARBA00022692"/>
    </source>
</evidence>
<reference evidence="10" key="1">
    <citation type="submission" date="2021-01" db="EMBL/GenBank/DDBJ databases">
        <authorList>
            <person name="Corre E."/>
            <person name="Pelletier E."/>
            <person name="Niang G."/>
            <person name="Scheremetjew M."/>
            <person name="Finn R."/>
            <person name="Kale V."/>
            <person name="Holt S."/>
            <person name="Cochrane G."/>
            <person name="Meng A."/>
            <person name="Brown T."/>
            <person name="Cohen L."/>
        </authorList>
    </citation>
    <scope>NUCLEOTIDE SEQUENCE</scope>
    <source>
        <strain evidence="10">CCMP722</strain>
    </source>
</reference>
<feature type="transmembrane region" description="Helical" evidence="8">
    <location>
        <begin position="394"/>
        <end position="417"/>
    </location>
</feature>
<dbReference type="Pfam" id="PF00005">
    <property type="entry name" value="ABC_tran"/>
    <property type="match status" value="1"/>
</dbReference>
<keyword evidence="3 8" id="KW-0812">Transmembrane</keyword>
<dbReference type="SUPFAM" id="SSF52540">
    <property type="entry name" value="P-loop containing nucleoside triphosphate hydrolases"/>
    <property type="match status" value="1"/>
</dbReference>
<dbReference type="PROSITE" id="PS00211">
    <property type="entry name" value="ABC_TRANSPORTER_1"/>
    <property type="match status" value="1"/>
</dbReference>
<dbReference type="AlphaFoldDB" id="A0A7S0RS72"/>
<feature type="domain" description="ABC transporter" evidence="9">
    <location>
        <begin position="18"/>
        <end position="265"/>
    </location>
</feature>
<keyword evidence="5" id="KW-0067">ATP-binding</keyword>
<dbReference type="InterPro" id="IPR013525">
    <property type="entry name" value="ABC2_TM"/>
</dbReference>
<keyword evidence="6 8" id="KW-1133">Transmembrane helix</keyword>
<dbReference type="GO" id="GO:0140359">
    <property type="term" value="F:ABC-type transporter activity"/>
    <property type="evidence" value="ECO:0007669"/>
    <property type="project" value="InterPro"/>
</dbReference>
<keyword evidence="2" id="KW-0813">Transport</keyword>
<proteinExistence type="predicted"/>
<evidence type="ECO:0000256" key="8">
    <source>
        <dbReference type="SAM" id="Phobius"/>
    </source>
</evidence>
<feature type="transmembrane region" description="Helical" evidence="8">
    <location>
        <begin position="446"/>
        <end position="464"/>
    </location>
</feature>
<organism evidence="10">
    <name type="scientific">Pyramimonas obovata</name>
    <dbReference type="NCBI Taxonomy" id="1411642"/>
    <lineage>
        <taxon>Eukaryota</taxon>
        <taxon>Viridiplantae</taxon>
        <taxon>Chlorophyta</taxon>
        <taxon>Pyramimonadophyceae</taxon>
        <taxon>Pyramimonadales</taxon>
        <taxon>Pyramimonadaceae</taxon>
        <taxon>Pyramimonas</taxon>
        <taxon>Pyramimonas incertae sedis</taxon>
    </lineage>
</organism>
<dbReference type="SMART" id="SM00382">
    <property type="entry name" value="AAA"/>
    <property type="match status" value="1"/>
</dbReference>
<feature type="transmembrane region" description="Helical" evidence="8">
    <location>
        <begin position="579"/>
        <end position="597"/>
    </location>
</feature>
<dbReference type="PANTHER" id="PTHR48041">
    <property type="entry name" value="ABC TRANSPORTER G FAMILY MEMBER 28"/>
    <property type="match status" value="1"/>
</dbReference>
<keyword evidence="7 8" id="KW-0472">Membrane</keyword>
<feature type="transmembrane region" description="Helical" evidence="8">
    <location>
        <begin position="470"/>
        <end position="491"/>
    </location>
</feature>
<dbReference type="InterPro" id="IPR050352">
    <property type="entry name" value="ABCG_transporters"/>
</dbReference>
<dbReference type="Pfam" id="PF01061">
    <property type="entry name" value="ABC2_membrane"/>
    <property type="match status" value="1"/>
</dbReference>